<evidence type="ECO:0000256" key="2">
    <source>
        <dbReference type="ARBA" id="ARBA00023125"/>
    </source>
</evidence>
<dbReference type="SUPFAM" id="SSF48008">
    <property type="entry name" value="GntR ligand-binding domain-like"/>
    <property type="match status" value="1"/>
</dbReference>
<evidence type="ECO:0000256" key="1">
    <source>
        <dbReference type="ARBA" id="ARBA00023015"/>
    </source>
</evidence>
<evidence type="ECO:0000313" key="5">
    <source>
        <dbReference type="EMBL" id="KAA0256931.1"/>
    </source>
</evidence>
<dbReference type="PANTHER" id="PTHR43537">
    <property type="entry name" value="TRANSCRIPTIONAL REGULATOR, GNTR FAMILY"/>
    <property type="match status" value="1"/>
</dbReference>
<keyword evidence="2" id="KW-0238">DNA-binding</keyword>
<name>A0A5A8EZ52_9BACT</name>
<dbReference type="RefSeq" id="WP_149267509.1">
    <property type="nucleotide sequence ID" value="NZ_VFJB01000010.1"/>
</dbReference>
<dbReference type="InterPro" id="IPR036390">
    <property type="entry name" value="WH_DNA-bd_sf"/>
</dbReference>
<dbReference type="CDD" id="cd07377">
    <property type="entry name" value="WHTH_GntR"/>
    <property type="match status" value="1"/>
</dbReference>
<dbReference type="Pfam" id="PF07729">
    <property type="entry name" value="FCD"/>
    <property type="match status" value="1"/>
</dbReference>
<dbReference type="GO" id="GO:0003700">
    <property type="term" value="F:DNA-binding transcription factor activity"/>
    <property type="evidence" value="ECO:0007669"/>
    <property type="project" value="InterPro"/>
</dbReference>
<feature type="domain" description="HTH gntR-type" evidence="4">
    <location>
        <begin position="11"/>
        <end position="78"/>
    </location>
</feature>
<dbReference type="Proteomes" id="UP000322876">
    <property type="component" value="Unassembled WGS sequence"/>
</dbReference>
<dbReference type="PRINTS" id="PR00035">
    <property type="entry name" value="HTHGNTR"/>
</dbReference>
<protein>
    <submittedName>
        <fullName evidence="5">GntR family transcriptional regulator</fullName>
    </submittedName>
</protein>
<keyword evidence="1" id="KW-0805">Transcription regulation</keyword>
<dbReference type="SMART" id="SM00895">
    <property type="entry name" value="FCD"/>
    <property type="match status" value="1"/>
</dbReference>
<dbReference type="AlphaFoldDB" id="A0A5A8EZ52"/>
<keyword evidence="6" id="KW-1185">Reference proteome</keyword>
<dbReference type="Gene3D" id="1.10.10.10">
    <property type="entry name" value="Winged helix-like DNA-binding domain superfamily/Winged helix DNA-binding domain"/>
    <property type="match status" value="1"/>
</dbReference>
<dbReference type="SMART" id="SM00345">
    <property type="entry name" value="HTH_GNTR"/>
    <property type="match status" value="1"/>
</dbReference>
<dbReference type="Pfam" id="PF00392">
    <property type="entry name" value="GntR"/>
    <property type="match status" value="1"/>
</dbReference>
<dbReference type="GO" id="GO:0003677">
    <property type="term" value="F:DNA binding"/>
    <property type="evidence" value="ECO:0007669"/>
    <property type="project" value="UniProtKB-KW"/>
</dbReference>
<dbReference type="InterPro" id="IPR036388">
    <property type="entry name" value="WH-like_DNA-bd_sf"/>
</dbReference>
<gene>
    <name evidence="5" type="ORF">FHQ18_12500</name>
</gene>
<evidence type="ECO:0000256" key="3">
    <source>
        <dbReference type="ARBA" id="ARBA00023163"/>
    </source>
</evidence>
<proteinExistence type="predicted"/>
<dbReference type="EMBL" id="VFJB01000010">
    <property type="protein sequence ID" value="KAA0256931.1"/>
    <property type="molecule type" value="Genomic_DNA"/>
</dbReference>
<dbReference type="OrthoDB" id="9788098at2"/>
<reference evidence="5 6" key="1">
    <citation type="submission" date="2019-06" db="EMBL/GenBank/DDBJ databases">
        <title>Genomic insights into carbon and energy metabolism of Deferribacter autotrophicus revealed new metabolic traits in the phylum Deferribacteres.</title>
        <authorList>
            <person name="Slobodkin A.I."/>
            <person name="Slobodkina G.B."/>
            <person name="Allioux M."/>
            <person name="Alain K."/>
            <person name="Jebbar M."/>
            <person name="Shadrin V."/>
            <person name="Kublanov I.V."/>
            <person name="Toshchakov S.V."/>
            <person name="Bonch-Osmolovskaya E.A."/>
        </authorList>
    </citation>
    <scope>NUCLEOTIDE SEQUENCE [LARGE SCALE GENOMIC DNA]</scope>
    <source>
        <strain evidence="5 6">SL50</strain>
    </source>
</reference>
<accession>A0A5A8EZ52</accession>
<dbReference type="Gene3D" id="1.20.120.530">
    <property type="entry name" value="GntR ligand-binding domain-like"/>
    <property type="match status" value="1"/>
</dbReference>
<dbReference type="PANTHER" id="PTHR43537:SF24">
    <property type="entry name" value="GLUCONATE OPERON TRANSCRIPTIONAL REPRESSOR"/>
    <property type="match status" value="1"/>
</dbReference>
<organism evidence="5 6">
    <name type="scientific">Deferribacter autotrophicus</name>
    <dbReference type="NCBI Taxonomy" id="500465"/>
    <lineage>
        <taxon>Bacteria</taxon>
        <taxon>Pseudomonadati</taxon>
        <taxon>Deferribacterota</taxon>
        <taxon>Deferribacteres</taxon>
        <taxon>Deferribacterales</taxon>
        <taxon>Deferribacteraceae</taxon>
        <taxon>Deferribacter</taxon>
    </lineage>
</organism>
<dbReference type="InterPro" id="IPR008920">
    <property type="entry name" value="TF_FadR/GntR_C"/>
</dbReference>
<dbReference type="InterPro" id="IPR011711">
    <property type="entry name" value="GntR_C"/>
</dbReference>
<evidence type="ECO:0000259" key="4">
    <source>
        <dbReference type="PROSITE" id="PS50949"/>
    </source>
</evidence>
<sequence>MAIRDISIDNAPLSEKIAETIRDYILKGVLKPGERLTEPKLSDILGISRTPIREALRILEMDGFVTIIPRRGAVVTDVTDKDVDEIFVLKIRLESLAARLAVENMLDADIDKLRDINAKLERFNENKNVAGLIKANSDFHDFFIRKSENQRLIKFLESLQSQFKRATAYSFTEAGRIVSVIEEHKEIVEAFEKRDVNLVEKLVERHIQNGWKFIKSKVAKKKTS</sequence>
<dbReference type="PROSITE" id="PS50949">
    <property type="entry name" value="HTH_GNTR"/>
    <property type="match status" value="1"/>
</dbReference>
<dbReference type="SUPFAM" id="SSF46785">
    <property type="entry name" value="Winged helix' DNA-binding domain"/>
    <property type="match status" value="1"/>
</dbReference>
<keyword evidence="3" id="KW-0804">Transcription</keyword>
<comment type="caution">
    <text evidence="5">The sequence shown here is derived from an EMBL/GenBank/DDBJ whole genome shotgun (WGS) entry which is preliminary data.</text>
</comment>
<evidence type="ECO:0000313" key="6">
    <source>
        <dbReference type="Proteomes" id="UP000322876"/>
    </source>
</evidence>
<dbReference type="InterPro" id="IPR000524">
    <property type="entry name" value="Tscrpt_reg_HTH_GntR"/>
</dbReference>